<dbReference type="AlphaFoldDB" id="A0A0L0NQD7"/>
<keyword evidence="1" id="KW-0812">Transmembrane</keyword>
<proteinExistence type="predicted"/>
<gene>
    <name evidence="2" type="ORF">QG37_07261</name>
</gene>
<evidence type="ECO:0000313" key="3">
    <source>
        <dbReference type="Proteomes" id="UP000037122"/>
    </source>
</evidence>
<feature type="transmembrane region" description="Helical" evidence="1">
    <location>
        <begin position="46"/>
        <end position="70"/>
    </location>
</feature>
<keyword evidence="1" id="KW-0472">Membrane</keyword>
<keyword evidence="1" id="KW-1133">Transmembrane helix</keyword>
<organism evidence="2 3">
    <name type="scientific">Candidozyma auris</name>
    <name type="common">Yeast</name>
    <name type="synonym">Candida auris</name>
    <dbReference type="NCBI Taxonomy" id="498019"/>
    <lineage>
        <taxon>Eukaryota</taxon>
        <taxon>Fungi</taxon>
        <taxon>Dikarya</taxon>
        <taxon>Ascomycota</taxon>
        <taxon>Saccharomycotina</taxon>
        <taxon>Pichiomycetes</taxon>
        <taxon>Metschnikowiaceae</taxon>
        <taxon>Candidozyma</taxon>
    </lineage>
</organism>
<sequence>MQMDAHTRLSVDEVQRFEQVVGRWKLGKKKIKKKKKKRFRKEEQNVINLYQLAFLWFFSCLLVLVVSSWVEATWPFFSQPFLPQCTGGSQRD</sequence>
<accession>A0A0L0NQD7</accession>
<dbReference type="VEuPathDB" id="FungiDB:QG37_07261"/>
<dbReference type="EMBL" id="LGST01000056">
    <property type="protein sequence ID" value="KND96377.1"/>
    <property type="molecule type" value="Genomic_DNA"/>
</dbReference>
<comment type="caution">
    <text evidence="2">The sequence shown here is derived from an EMBL/GenBank/DDBJ whole genome shotgun (WGS) entry which is preliminary data.</text>
</comment>
<name>A0A0L0NQD7_CANAR</name>
<evidence type="ECO:0000313" key="2">
    <source>
        <dbReference type="EMBL" id="KND96377.1"/>
    </source>
</evidence>
<evidence type="ECO:0000256" key="1">
    <source>
        <dbReference type="SAM" id="Phobius"/>
    </source>
</evidence>
<protein>
    <submittedName>
        <fullName evidence="2">Uncharacterized protein</fullName>
    </submittedName>
</protein>
<dbReference type="Proteomes" id="UP000037122">
    <property type="component" value="Unassembled WGS sequence"/>
</dbReference>
<reference evidence="3" key="1">
    <citation type="journal article" date="2015" name="BMC Genomics">
        <title>Draft genome of a commonly misdiagnosed multidrug resistant pathogen Candida auris.</title>
        <authorList>
            <person name="Chatterjee S."/>
            <person name="Alampalli S.V."/>
            <person name="Nageshan R.K."/>
            <person name="Chettiar S.T."/>
            <person name="Joshi S."/>
            <person name="Tatu U.S."/>
        </authorList>
    </citation>
    <scope>NUCLEOTIDE SEQUENCE [LARGE SCALE GENOMIC DNA]</scope>
    <source>
        <strain evidence="3">6684</strain>
    </source>
</reference>